<comment type="subcellular location">
    <subcellularLocation>
        <location evidence="5">Cytoplasm</location>
    </subcellularLocation>
</comment>
<evidence type="ECO:0000313" key="8">
    <source>
        <dbReference type="EMBL" id="EGO65857.1"/>
    </source>
</evidence>
<dbReference type="CDD" id="cd06223">
    <property type="entry name" value="PRTases_typeI"/>
    <property type="match status" value="1"/>
</dbReference>
<sequence length="191" mass="20724">MKELQDRIRIDGQVIGTQTLKVDSFLNHQIDPAFIMRMGETLADKFTQDGVTKILTVESSGIAVAMAAGLKLGVPVVFAKKKPAVTQDSETYLADVFSFTRKEAVQISVAAKFLVKDDVILIIDDFLAHGEALNGMVSIVRQSGAKLAGAGIVIEKRFQEGGKKLRAAGIRIETLAAIEYMEPGTIRFAQN</sequence>
<accession>F7NDJ5</accession>
<evidence type="ECO:0000256" key="2">
    <source>
        <dbReference type="ARBA" id="ARBA00022676"/>
    </source>
</evidence>
<dbReference type="InterPro" id="IPR050118">
    <property type="entry name" value="Pur/Pyrimidine_PRTase"/>
</dbReference>
<evidence type="ECO:0000256" key="4">
    <source>
        <dbReference type="ARBA" id="ARBA00022726"/>
    </source>
</evidence>
<evidence type="ECO:0000256" key="5">
    <source>
        <dbReference type="HAMAP-Rule" id="MF_01184"/>
    </source>
</evidence>
<comment type="pathway">
    <text evidence="5">Purine metabolism; XMP biosynthesis via salvage pathway; XMP from xanthine: step 1/1.</text>
</comment>
<gene>
    <name evidence="5" type="primary">xpt</name>
    <name evidence="8" type="ORF">ALO_00510</name>
</gene>
<organism evidence="8 9">
    <name type="scientific">Acetonema longum DSM 6540</name>
    <dbReference type="NCBI Taxonomy" id="1009370"/>
    <lineage>
        <taxon>Bacteria</taxon>
        <taxon>Bacillati</taxon>
        <taxon>Bacillota</taxon>
        <taxon>Negativicutes</taxon>
        <taxon>Acetonemataceae</taxon>
        <taxon>Acetonema</taxon>
    </lineage>
</organism>
<keyword evidence="9" id="KW-1185">Reference proteome</keyword>
<keyword evidence="4 5" id="KW-0660">Purine salvage</keyword>
<feature type="binding site" evidence="5">
    <location>
        <position position="20"/>
    </location>
    <ligand>
        <name>xanthine</name>
        <dbReference type="ChEBI" id="CHEBI:17712"/>
    </ligand>
</feature>
<dbReference type="EMBL" id="AFGF01000007">
    <property type="protein sequence ID" value="EGO65857.1"/>
    <property type="molecule type" value="Genomic_DNA"/>
</dbReference>
<comment type="catalytic activity">
    <reaction evidence="5">
        <text>XMP + diphosphate = xanthine + 5-phospho-alpha-D-ribose 1-diphosphate</text>
        <dbReference type="Rhea" id="RHEA:10800"/>
        <dbReference type="ChEBI" id="CHEBI:17712"/>
        <dbReference type="ChEBI" id="CHEBI:33019"/>
        <dbReference type="ChEBI" id="CHEBI:57464"/>
        <dbReference type="ChEBI" id="CHEBI:58017"/>
        <dbReference type="EC" id="2.4.2.22"/>
    </reaction>
</comment>
<dbReference type="OrthoDB" id="9790678at2"/>
<dbReference type="PANTHER" id="PTHR43864">
    <property type="entry name" value="HYPOXANTHINE/GUANINE PHOSPHORIBOSYLTRANSFERASE"/>
    <property type="match status" value="1"/>
</dbReference>
<feature type="binding site" evidence="5">
    <location>
        <position position="156"/>
    </location>
    <ligand>
        <name>xanthine</name>
        <dbReference type="ChEBI" id="CHEBI:17712"/>
    </ligand>
</feature>
<evidence type="ECO:0000256" key="6">
    <source>
        <dbReference type="NCBIfam" id="TIGR01744"/>
    </source>
</evidence>
<keyword evidence="3 5" id="KW-0808">Transferase</keyword>
<dbReference type="HAMAP" id="MF_01184">
    <property type="entry name" value="XPRTase"/>
    <property type="match status" value="1"/>
</dbReference>
<reference evidence="8 9" key="1">
    <citation type="journal article" date="2011" name="EMBO J.">
        <title>Structural diversity of bacterial flagellar motors.</title>
        <authorList>
            <person name="Chen S."/>
            <person name="Beeby M."/>
            <person name="Murphy G.E."/>
            <person name="Leadbetter J.R."/>
            <person name="Hendrixson D.R."/>
            <person name="Briegel A."/>
            <person name="Li Z."/>
            <person name="Shi J."/>
            <person name="Tocheva E.I."/>
            <person name="Muller A."/>
            <person name="Dobro M.J."/>
            <person name="Jensen G.J."/>
        </authorList>
    </citation>
    <scope>NUCLEOTIDE SEQUENCE [LARGE SCALE GENOMIC DNA]</scope>
    <source>
        <strain evidence="8 9">DSM 6540</strain>
    </source>
</reference>
<dbReference type="AlphaFoldDB" id="F7NDJ5"/>
<dbReference type="Gene3D" id="3.40.50.2020">
    <property type="match status" value="1"/>
</dbReference>
<name>F7NDJ5_9FIRM</name>
<comment type="similarity">
    <text evidence="5">Belongs to the purine/pyrimidine phosphoribosyltransferase family. Xpt subfamily.</text>
</comment>
<dbReference type="GO" id="GO:0005737">
    <property type="term" value="C:cytoplasm"/>
    <property type="evidence" value="ECO:0007669"/>
    <property type="project" value="UniProtKB-SubCell"/>
</dbReference>
<dbReference type="PANTHER" id="PTHR43864:SF1">
    <property type="entry name" value="XANTHINE PHOSPHORIBOSYLTRANSFERASE"/>
    <property type="match status" value="1"/>
</dbReference>
<dbReference type="eggNOG" id="COG0503">
    <property type="taxonomic scope" value="Bacteria"/>
</dbReference>
<dbReference type="GO" id="GO:0032265">
    <property type="term" value="P:XMP salvage"/>
    <property type="evidence" value="ECO:0007669"/>
    <property type="project" value="UniProtKB-UniRule"/>
</dbReference>
<dbReference type="InterPro" id="IPR000836">
    <property type="entry name" value="PRTase_dom"/>
</dbReference>
<dbReference type="GO" id="GO:0046110">
    <property type="term" value="P:xanthine metabolic process"/>
    <property type="evidence" value="ECO:0007669"/>
    <property type="project" value="UniProtKB-UniRule"/>
</dbReference>
<dbReference type="SUPFAM" id="SSF53271">
    <property type="entry name" value="PRTase-like"/>
    <property type="match status" value="1"/>
</dbReference>
<dbReference type="InterPro" id="IPR010079">
    <property type="entry name" value="Xanthine_PRibTrfase"/>
</dbReference>
<dbReference type="Pfam" id="PF00156">
    <property type="entry name" value="Pribosyltran"/>
    <property type="match status" value="1"/>
</dbReference>
<feature type="binding site" evidence="5">
    <location>
        <position position="27"/>
    </location>
    <ligand>
        <name>xanthine</name>
        <dbReference type="ChEBI" id="CHEBI:17712"/>
    </ligand>
</feature>
<dbReference type="UniPathway" id="UPA00602">
    <property type="reaction ID" value="UER00658"/>
</dbReference>
<evidence type="ECO:0000313" key="9">
    <source>
        <dbReference type="Proteomes" id="UP000003240"/>
    </source>
</evidence>
<keyword evidence="2 5" id="KW-0328">Glycosyltransferase</keyword>
<dbReference type="EC" id="2.4.2.22" evidence="5 6"/>
<evidence type="ECO:0000259" key="7">
    <source>
        <dbReference type="Pfam" id="PF00156"/>
    </source>
</evidence>
<comment type="caution">
    <text evidence="8">The sequence shown here is derived from an EMBL/GenBank/DDBJ whole genome shotgun (WGS) entry which is preliminary data.</text>
</comment>
<evidence type="ECO:0000256" key="1">
    <source>
        <dbReference type="ARBA" id="ARBA00022490"/>
    </source>
</evidence>
<protein>
    <recommendedName>
        <fullName evidence="5 6">Xanthine phosphoribosyltransferase</fullName>
        <shortName evidence="5">XPRTase</shortName>
        <ecNumber evidence="5 6">2.4.2.22</ecNumber>
    </recommendedName>
</protein>
<comment type="subunit">
    <text evidence="5">Homodimer.</text>
</comment>
<dbReference type="GO" id="GO:0000310">
    <property type="term" value="F:xanthine phosphoribosyltransferase activity"/>
    <property type="evidence" value="ECO:0007669"/>
    <property type="project" value="UniProtKB-UniRule"/>
</dbReference>
<dbReference type="GO" id="GO:0006166">
    <property type="term" value="P:purine ribonucleoside salvage"/>
    <property type="evidence" value="ECO:0007669"/>
    <property type="project" value="UniProtKB-KW"/>
</dbReference>
<dbReference type="Proteomes" id="UP000003240">
    <property type="component" value="Unassembled WGS sequence"/>
</dbReference>
<evidence type="ECO:0000256" key="3">
    <source>
        <dbReference type="ARBA" id="ARBA00022679"/>
    </source>
</evidence>
<keyword evidence="1 5" id="KW-0963">Cytoplasm</keyword>
<proteinExistence type="inferred from homology"/>
<dbReference type="RefSeq" id="WP_004573016.1">
    <property type="nucleotide sequence ID" value="NZ_AFGF01000007.1"/>
</dbReference>
<dbReference type="InterPro" id="IPR029057">
    <property type="entry name" value="PRTase-like"/>
</dbReference>
<comment type="function">
    <text evidence="5">Converts the preformed base xanthine, a product of nucleic acid breakdown, to xanthosine 5'-monophosphate (XMP), so it can be reused for RNA or DNA synthesis.</text>
</comment>
<dbReference type="NCBIfam" id="NF006671">
    <property type="entry name" value="PRK09219.1"/>
    <property type="match status" value="1"/>
</dbReference>
<feature type="domain" description="Phosphoribosyltransferase" evidence="7">
    <location>
        <begin position="32"/>
        <end position="158"/>
    </location>
</feature>
<dbReference type="NCBIfam" id="TIGR01744">
    <property type="entry name" value="XPRTase"/>
    <property type="match status" value="1"/>
</dbReference>
<feature type="binding site" evidence="5">
    <location>
        <begin position="128"/>
        <end position="132"/>
    </location>
    <ligand>
        <name>5-phospho-alpha-D-ribose 1-diphosphate</name>
        <dbReference type="ChEBI" id="CHEBI:58017"/>
    </ligand>
</feature>
<dbReference type="STRING" id="1009370.ALO_00510"/>